<evidence type="ECO:0000313" key="1">
    <source>
        <dbReference type="EMBL" id="AVO43519.1"/>
    </source>
</evidence>
<dbReference type="KEGG" id="simp:C6571_18940"/>
<dbReference type="Gene3D" id="3.40.47.10">
    <property type="match status" value="1"/>
</dbReference>
<organism evidence="1 2">
    <name type="scientific">Simplicispira suum</name>
    <dbReference type="NCBI Taxonomy" id="2109915"/>
    <lineage>
        <taxon>Bacteria</taxon>
        <taxon>Pseudomonadati</taxon>
        <taxon>Pseudomonadota</taxon>
        <taxon>Betaproteobacteria</taxon>
        <taxon>Burkholderiales</taxon>
        <taxon>Comamonadaceae</taxon>
        <taxon>Simplicispira</taxon>
    </lineage>
</organism>
<geneLocation type="plasmid" evidence="1 2">
    <name>unnamed2</name>
</geneLocation>
<dbReference type="PANTHER" id="PTHR42870:SF6">
    <property type="entry name" value="ACETYL-COA C-ACYLTRANSFERASE"/>
    <property type="match status" value="1"/>
</dbReference>
<dbReference type="EMBL" id="CP027671">
    <property type="protein sequence ID" value="AVO43519.1"/>
    <property type="molecule type" value="Genomic_DNA"/>
</dbReference>
<keyword evidence="1" id="KW-0808">Transferase</keyword>
<dbReference type="Proteomes" id="UP000239326">
    <property type="component" value="Plasmid unnamed2"/>
</dbReference>
<protein>
    <submittedName>
        <fullName evidence="1">Acetyl-CoA acetyltransferase</fullName>
    </submittedName>
</protein>
<evidence type="ECO:0000313" key="2">
    <source>
        <dbReference type="Proteomes" id="UP000239326"/>
    </source>
</evidence>
<keyword evidence="1" id="KW-0614">Plasmid</keyword>
<accession>A0A2S0N5U4</accession>
<proteinExistence type="predicted"/>
<dbReference type="SUPFAM" id="SSF53901">
    <property type="entry name" value="Thiolase-like"/>
    <property type="match status" value="2"/>
</dbReference>
<reference evidence="1 2" key="1">
    <citation type="submission" date="2018-03" db="EMBL/GenBank/DDBJ databases">
        <title>Genome sequencing of Simplicispira sp.</title>
        <authorList>
            <person name="Kim S.-J."/>
            <person name="Heo J."/>
            <person name="Kwon S.-W."/>
        </authorList>
    </citation>
    <scope>NUCLEOTIDE SEQUENCE [LARGE SCALE GENOMIC DNA]</scope>
    <source>
        <strain evidence="1 2">SC1-8</strain>
        <plasmid evidence="1 2">unnamed2</plasmid>
    </source>
</reference>
<dbReference type="InterPro" id="IPR016039">
    <property type="entry name" value="Thiolase-like"/>
</dbReference>
<dbReference type="GO" id="GO:0016746">
    <property type="term" value="F:acyltransferase activity"/>
    <property type="evidence" value="ECO:0007669"/>
    <property type="project" value="InterPro"/>
</dbReference>
<dbReference type="PANTHER" id="PTHR42870">
    <property type="entry name" value="ACETYL-COA C-ACETYLTRANSFERASE"/>
    <property type="match status" value="1"/>
</dbReference>
<keyword evidence="2" id="KW-1185">Reference proteome</keyword>
<dbReference type="AlphaFoldDB" id="A0A2S0N5U4"/>
<name>A0A2S0N5U4_9BURK</name>
<sequence length="305" mass="32293">MLMTAPAGGYGTDEIKVTDSGATALALAYARVLAGESNLGLVASWCKTSKTDIGAVFRLRGEPFFTRPLGIDETVADALFAQAVAAEFDINSDETNTRVLDAYTRASCNPRGIRHIVPTREAVATSAYEATPLRAAQRAPYTDGAVALVLASDDFLRSNPECKPLARISGIGWATDEYRLDGHRLCSMKSARAAWQSALEQAGVGSAAELDAIELESQTGWHEAAYVRAFGIQRDETISPSGGAFAQNPLFCTGLVNAAEAVLQVAGLAGKVQRPRVRRAAAHSCHGYAQQGNVVMVFEGIGATQ</sequence>
<gene>
    <name evidence="1" type="ORF">C6571_18940</name>
</gene>